<keyword evidence="3" id="KW-1185">Reference proteome</keyword>
<protein>
    <submittedName>
        <fullName evidence="2">Uncharacterized protein DUF4214</fullName>
    </submittedName>
</protein>
<dbReference type="Pfam" id="PF13946">
    <property type="entry name" value="DUF4214"/>
    <property type="match status" value="1"/>
</dbReference>
<accession>A0A4R2I789</accession>
<name>A0A4R2I789_9GAMM</name>
<sequence>MKSRKAERLDDDREFVHSLYFSVLGRPADPSGLASSVDALATGRRTREGVERMLRESEEARFLANHPAYLWPYAARLRPERTASRGALLPARLRNALSTLRRRLT</sequence>
<evidence type="ECO:0000259" key="1">
    <source>
        <dbReference type="Pfam" id="PF13946"/>
    </source>
</evidence>
<dbReference type="RefSeq" id="WP_158287444.1">
    <property type="nucleotide sequence ID" value="NZ_SLWQ01000006.1"/>
</dbReference>
<feature type="domain" description="DUF4214" evidence="1">
    <location>
        <begin position="11"/>
        <end position="60"/>
    </location>
</feature>
<dbReference type="Proteomes" id="UP000294862">
    <property type="component" value="Unassembled WGS sequence"/>
</dbReference>
<evidence type="ECO:0000313" key="3">
    <source>
        <dbReference type="Proteomes" id="UP000294862"/>
    </source>
</evidence>
<gene>
    <name evidence="2" type="ORF">EV148_10670</name>
</gene>
<dbReference type="OrthoDB" id="3347322at2"/>
<reference evidence="2 3" key="1">
    <citation type="journal article" date="2015" name="Stand. Genomic Sci.">
        <title>Genomic Encyclopedia of Bacterial and Archaeal Type Strains, Phase III: the genomes of soil and plant-associated and newly described type strains.</title>
        <authorList>
            <person name="Whitman W.B."/>
            <person name="Woyke T."/>
            <person name="Klenk H.P."/>
            <person name="Zhou Y."/>
            <person name="Lilburn T.G."/>
            <person name="Beck B.J."/>
            <person name="De Vos P."/>
            <person name="Vandamme P."/>
            <person name="Eisen J.A."/>
            <person name="Garrity G."/>
            <person name="Hugenholtz P."/>
            <person name="Kyrpides N.C."/>
        </authorList>
    </citation>
    <scope>NUCLEOTIDE SEQUENCE [LARGE SCALE GENOMIC DNA]</scope>
    <source>
        <strain evidence="2 3">A3</strain>
    </source>
</reference>
<evidence type="ECO:0000313" key="2">
    <source>
        <dbReference type="EMBL" id="TCO39917.1"/>
    </source>
</evidence>
<organism evidence="2 3">
    <name type="scientific">Dokdonella fugitiva</name>
    <dbReference type="NCBI Taxonomy" id="328517"/>
    <lineage>
        <taxon>Bacteria</taxon>
        <taxon>Pseudomonadati</taxon>
        <taxon>Pseudomonadota</taxon>
        <taxon>Gammaproteobacteria</taxon>
        <taxon>Lysobacterales</taxon>
        <taxon>Rhodanobacteraceae</taxon>
        <taxon>Dokdonella</taxon>
    </lineage>
</organism>
<comment type="caution">
    <text evidence="2">The sequence shown here is derived from an EMBL/GenBank/DDBJ whole genome shotgun (WGS) entry which is preliminary data.</text>
</comment>
<proteinExistence type="predicted"/>
<dbReference type="AlphaFoldDB" id="A0A4R2I789"/>
<dbReference type="InterPro" id="IPR025282">
    <property type="entry name" value="DUF4214"/>
</dbReference>
<dbReference type="EMBL" id="SLWQ01000006">
    <property type="protein sequence ID" value="TCO39917.1"/>
    <property type="molecule type" value="Genomic_DNA"/>
</dbReference>